<evidence type="ECO:0000259" key="2">
    <source>
        <dbReference type="Pfam" id="PF18676"/>
    </source>
</evidence>
<dbReference type="InterPro" id="IPR008964">
    <property type="entry name" value="Invasin/intimin_cell_adhesion"/>
</dbReference>
<evidence type="ECO:0000313" key="4">
    <source>
        <dbReference type="Proteomes" id="UP000767327"/>
    </source>
</evidence>
<reference evidence="3" key="1">
    <citation type="journal article" date="2020" name="Biotechnol. Biofuels">
        <title>New insights from the biogas microbiome by comprehensive genome-resolved metagenomics of nearly 1600 species originating from multiple anaerobic digesters.</title>
        <authorList>
            <person name="Campanaro S."/>
            <person name="Treu L."/>
            <person name="Rodriguez-R L.M."/>
            <person name="Kovalovszki A."/>
            <person name="Ziels R.M."/>
            <person name="Maus I."/>
            <person name="Zhu X."/>
            <person name="Kougias P.G."/>
            <person name="Basile A."/>
            <person name="Luo G."/>
            <person name="Schluter A."/>
            <person name="Konstantinidis K.T."/>
            <person name="Angelidaki I."/>
        </authorList>
    </citation>
    <scope>NUCLEOTIDE SEQUENCE</scope>
    <source>
        <strain evidence="3">AS01afH2WH_6</strain>
    </source>
</reference>
<evidence type="ECO:0000256" key="1">
    <source>
        <dbReference type="SAM" id="Phobius"/>
    </source>
</evidence>
<protein>
    <recommendedName>
        <fullName evidence="2">MBG domain-containing protein</fullName>
    </recommendedName>
</protein>
<evidence type="ECO:0000313" key="3">
    <source>
        <dbReference type="EMBL" id="NLT79513.1"/>
    </source>
</evidence>
<keyword evidence="1" id="KW-0472">Membrane</keyword>
<comment type="caution">
    <text evidence="3">The sequence shown here is derived from an EMBL/GenBank/DDBJ whole genome shotgun (WGS) entry which is preliminary data.</text>
</comment>
<sequence length="344" mass="34598">MSDSDSLRLTFVDLAAGMLEEPSVVLSGDGRTLMFGGSASDDGFVSDGFGWKLVDPNAADGSVVASGFDADGVVSNFVYGSQVADGEYDLYYWAQENGSAADGWSNRATEPVLARLCATPLALDGLNESYTYGDASSTLTATGGCGAGAVTYASSGPGVASVDASTGVLSIHGVGDFTISVSKASDGSYPVASYTSGVVRVLPRAVTVAADSKEITQGAGVGDLSYAVSPALVGDDVLSGRLCATGAGDVPVVGEYPIVRCGEWVNPNYLVSFVPGTLRVVATPKLGPSPDSSPAVVPGGVAVPAQSLSNTGGALGVLVVVTLWCSVVGVGIVVVSRACKRNDR</sequence>
<name>A0A971CYU2_9BIFI</name>
<proteinExistence type="predicted"/>
<dbReference type="InterPro" id="IPR041286">
    <property type="entry name" value="MBG_2"/>
</dbReference>
<keyword evidence="1" id="KW-1133">Transmembrane helix</keyword>
<keyword evidence="1" id="KW-0812">Transmembrane</keyword>
<feature type="transmembrane region" description="Helical" evidence="1">
    <location>
        <begin position="314"/>
        <end position="335"/>
    </location>
</feature>
<dbReference type="Gene3D" id="2.60.40.1080">
    <property type="match status" value="1"/>
</dbReference>
<dbReference type="Pfam" id="PF18676">
    <property type="entry name" value="MBG_2"/>
    <property type="match status" value="1"/>
</dbReference>
<accession>A0A971CYU2</accession>
<dbReference type="SUPFAM" id="SSF49373">
    <property type="entry name" value="Invasin/intimin cell-adhesion fragments"/>
    <property type="match status" value="1"/>
</dbReference>
<organism evidence="3 4">
    <name type="scientific">Bifidobacterium crudilactis</name>
    <dbReference type="NCBI Taxonomy" id="327277"/>
    <lineage>
        <taxon>Bacteria</taxon>
        <taxon>Bacillati</taxon>
        <taxon>Actinomycetota</taxon>
        <taxon>Actinomycetes</taxon>
        <taxon>Bifidobacteriales</taxon>
        <taxon>Bifidobacteriaceae</taxon>
        <taxon>Bifidobacterium</taxon>
    </lineage>
</organism>
<feature type="domain" description="MBG" evidence="2">
    <location>
        <begin position="206"/>
        <end position="278"/>
    </location>
</feature>
<reference evidence="3" key="2">
    <citation type="submission" date="2020-01" db="EMBL/GenBank/DDBJ databases">
        <authorList>
            <person name="Campanaro S."/>
        </authorList>
    </citation>
    <scope>NUCLEOTIDE SEQUENCE</scope>
    <source>
        <strain evidence="3">AS01afH2WH_6</strain>
    </source>
</reference>
<dbReference type="Proteomes" id="UP000767327">
    <property type="component" value="Unassembled WGS sequence"/>
</dbReference>
<gene>
    <name evidence="3" type="ORF">GXW98_04400</name>
</gene>
<dbReference type="EMBL" id="JAAXZR010000018">
    <property type="protein sequence ID" value="NLT79513.1"/>
    <property type="molecule type" value="Genomic_DNA"/>
</dbReference>
<dbReference type="AlphaFoldDB" id="A0A971CYU2"/>
<dbReference type="RefSeq" id="WP_301465194.1">
    <property type="nucleotide sequence ID" value="NZ_JAKECE010000011.1"/>
</dbReference>